<dbReference type="GO" id="GO:0016301">
    <property type="term" value="F:kinase activity"/>
    <property type="evidence" value="ECO:0007669"/>
    <property type="project" value="UniProtKB-KW"/>
</dbReference>
<keyword evidence="2" id="KW-0472">Membrane</keyword>
<gene>
    <name evidence="4" type="ORF">DT603_06135</name>
</gene>
<keyword evidence="4" id="KW-0808">Transferase</keyword>
<feature type="domain" description="Protein kinase" evidence="3">
    <location>
        <begin position="117"/>
        <end position="448"/>
    </location>
</feature>
<dbReference type="PANTHER" id="PTHR10566">
    <property type="entry name" value="CHAPERONE-ACTIVITY OF BC1 COMPLEX CABC1 -RELATED"/>
    <property type="match status" value="1"/>
</dbReference>
<dbReference type="Proteomes" id="UP001429354">
    <property type="component" value="Unassembled WGS sequence"/>
</dbReference>
<proteinExistence type="inferred from homology"/>
<name>A0ABX0AAA8_9GAMM</name>
<feature type="transmembrane region" description="Helical" evidence="2">
    <location>
        <begin position="515"/>
        <end position="539"/>
    </location>
</feature>
<evidence type="ECO:0000313" key="5">
    <source>
        <dbReference type="Proteomes" id="UP001429354"/>
    </source>
</evidence>
<evidence type="ECO:0000256" key="1">
    <source>
        <dbReference type="ARBA" id="ARBA00009670"/>
    </source>
</evidence>
<dbReference type="InterPro" id="IPR011009">
    <property type="entry name" value="Kinase-like_dom_sf"/>
</dbReference>
<protein>
    <submittedName>
        <fullName evidence="4">AarF/ABC1/UbiB kinase family protein</fullName>
    </submittedName>
</protein>
<dbReference type="PANTHER" id="PTHR10566:SF113">
    <property type="entry name" value="PROTEIN ACTIVITY OF BC1 COMPLEX KINASE 7, CHLOROPLASTIC"/>
    <property type="match status" value="1"/>
</dbReference>
<keyword evidence="4" id="KW-0418">Kinase</keyword>
<evidence type="ECO:0000313" key="4">
    <source>
        <dbReference type="EMBL" id="NDK38421.1"/>
    </source>
</evidence>
<dbReference type="EMBL" id="QOVG01000003">
    <property type="protein sequence ID" value="NDK38421.1"/>
    <property type="molecule type" value="Genomic_DNA"/>
</dbReference>
<dbReference type="SUPFAM" id="SSF56112">
    <property type="entry name" value="Protein kinase-like (PK-like)"/>
    <property type="match status" value="1"/>
</dbReference>
<organism evidence="4 5">
    <name type="scientific">Pseudoxanthomonas gei</name>
    <dbReference type="NCBI Taxonomy" id="1383030"/>
    <lineage>
        <taxon>Bacteria</taxon>
        <taxon>Pseudomonadati</taxon>
        <taxon>Pseudomonadota</taxon>
        <taxon>Gammaproteobacteria</taxon>
        <taxon>Lysobacterales</taxon>
        <taxon>Lysobacteraceae</taxon>
        <taxon>Pseudoxanthomonas</taxon>
    </lineage>
</organism>
<keyword evidence="2" id="KW-1133">Transmembrane helix</keyword>
<dbReference type="CDD" id="cd05121">
    <property type="entry name" value="ABC1_ADCK3-like"/>
    <property type="match status" value="1"/>
</dbReference>
<keyword evidence="5" id="KW-1185">Reference proteome</keyword>
<comment type="similarity">
    <text evidence="1">Belongs to the protein kinase superfamily. ADCK protein kinase family.</text>
</comment>
<accession>A0ABX0AAA8</accession>
<sequence length="556" mass="61539">MVTEQSGFGLRAQIAKLAWRYRSLGVFGGQASTQELEQATPDGDDTGPQAFASDLEALGPTFVKLGQMMSTRPDMIAPEYARALERMQEQVAPVPLDEIEAQIEAEFGVRINKLFQSFDSQPIGSASIAQVHRAVLHDGREVAVKVQRPGIGPRMRADLEALAGFASAADSFTDMGRRVRFSDWLEEFRKALMAELDYVAEAENLARFAEHLQDYPELRVPQPVWDYTRPRVLTMELVNGVRVDQIPGVRRTELDLQPIAVALMKGYLDQFFVHGEIHADPHPGNMRLTDDGRLAIFDLGMMAHLAPRLRDRLLKLVFAAVDGRGEQVAQETIAMSTRLEDYDEERYTREIGRVVALYAAHSESRSEGKTMLDVVAIATDCGLRTPPELTLLGKTLLNLDAVCQALSPGIDVKDVMEGHLQDVMKGRLRKSLSSANLASEAIEIQELVRDAPRRVSDTLAILAENKLQIRVAGLEDSRLIENLQKIANRISAGIITAALILASALMMRVDTAARLFGYPAIALVLFIAAFVLGMTLVISSMRRDRTAARKEERNPL</sequence>
<keyword evidence="2" id="KW-0812">Transmembrane</keyword>
<evidence type="ECO:0000256" key="2">
    <source>
        <dbReference type="SAM" id="Phobius"/>
    </source>
</evidence>
<evidence type="ECO:0000259" key="3">
    <source>
        <dbReference type="PROSITE" id="PS50011"/>
    </source>
</evidence>
<dbReference type="Pfam" id="PF03109">
    <property type="entry name" value="ABC1"/>
    <property type="match status" value="1"/>
</dbReference>
<reference evidence="4 5" key="1">
    <citation type="submission" date="2018-07" db="EMBL/GenBank/DDBJ databases">
        <title>Whole genome Sequencing of Pseudoxanthomonas gei KCTC 32298 (T).</title>
        <authorList>
            <person name="Kumar S."/>
            <person name="Bansal K."/>
            <person name="Kaur A."/>
            <person name="Patil P."/>
            <person name="Sharma S."/>
            <person name="Patil P.B."/>
        </authorList>
    </citation>
    <scope>NUCLEOTIDE SEQUENCE [LARGE SCALE GENOMIC DNA]</scope>
    <source>
        <strain evidence="4 5">KCTC 32298</strain>
    </source>
</reference>
<dbReference type="InterPro" id="IPR000719">
    <property type="entry name" value="Prot_kinase_dom"/>
</dbReference>
<comment type="caution">
    <text evidence="4">The sequence shown here is derived from an EMBL/GenBank/DDBJ whole genome shotgun (WGS) entry which is preliminary data.</text>
</comment>
<dbReference type="InterPro" id="IPR050154">
    <property type="entry name" value="UbiB_kinase"/>
</dbReference>
<dbReference type="PROSITE" id="PS50011">
    <property type="entry name" value="PROTEIN_KINASE_DOM"/>
    <property type="match status" value="1"/>
</dbReference>
<dbReference type="InterPro" id="IPR004147">
    <property type="entry name" value="ABC1_dom"/>
</dbReference>